<keyword evidence="3" id="KW-1185">Reference proteome</keyword>
<gene>
    <name evidence="2" type="ORF">FKW44_020574</name>
</gene>
<dbReference type="AlphaFoldDB" id="A0A7T8GY05"/>
<dbReference type="EMBL" id="CP045903">
    <property type="protein sequence ID" value="QQP39631.1"/>
    <property type="molecule type" value="Genomic_DNA"/>
</dbReference>
<name>A0A7T8GY05_CALRO</name>
<dbReference type="Proteomes" id="UP000595437">
    <property type="component" value="Chromosome 14"/>
</dbReference>
<evidence type="ECO:0000256" key="1">
    <source>
        <dbReference type="SAM" id="MobiDB-lite"/>
    </source>
</evidence>
<organism evidence="2 3">
    <name type="scientific">Caligus rogercresseyi</name>
    <name type="common">Sea louse</name>
    <dbReference type="NCBI Taxonomy" id="217165"/>
    <lineage>
        <taxon>Eukaryota</taxon>
        <taxon>Metazoa</taxon>
        <taxon>Ecdysozoa</taxon>
        <taxon>Arthropoda</taxon>
        <taxon>Crustacea</taxon>
        <taxon>Multicrustacea</taxon>
        <taxon>Hexanauplia</taxon>
        <taxon>Copepoda</taxon>
        <taxon>Siphonostomatoida</taxon>
        <taxon>Caligidae</taxon>
        <taxon>Caligus</taxon>
    </lineage>
</organism>
<reference evidence="3" key="1">
    <citation type="submission" date="2021-01" db="EMBL/GenBank/DDBJ databases">
        <title>Caligus Genome Assembly.</title>
        <authorList>
            <person name="Gallardo-Escarate C."/>
        </authorList>
    </citation>
    <scope>NUCLEOTIDE SEQUENCE [LARGE SCALE GENOMIC DNA]</scope>
</reference>
<evidence type="ECO:0000313" key="3">
    <source>
        <dbReference type="Proteomes" id="UP000595437"/>
    </source>
</evidence>
<evidence type="ECO:0000313" key="2">
    <source>
        <dbReference type="EMBL" id="QQP39631.1"/>
    </source>
</evidence>
<feature type="region of interest" description="Disordered" evidence="1">
    <location>
        <begin position="15"/>
        <end position="62"/>
    </location>
</feature>
<protein>
    <submittedName>
        <fullName evidence="2">Uncharacterized protein</fullName>
    </submittedName>
</protein>
<accession>A0A7T8GY05</accession>
<sequence>MSSLPSSKWNAFKSLKASNTSHCIPRRPRSHQEKPALRRPLFFTSQRPPPPSTPEDPVVHSL</sequence>
<proteinExistence type="predicted"/>